<dbReference type="EnsemblMetazoa" id="AALFPA23_024352.R36309">
    <property type="protein sequence ID" value="AALFPA23_024352.P36309"/>
    <property type="gene ID" value="AALFPA23_024352"/>
</dbReference>
<organism evidence="2 3">
    <name type="scientific">Aedes albopictus</name>
    <name type="common">Asian tiger mosquito</name>
    <name type="synonym">Stegomyia albopicta</name>
    <dbReference type="NCBI Taxonomy" id="7160"/>
    <lineage>
        <taxon>Eukaryota</taxon>
        <taxon>Metazoa</taxon>
        <taxon>Ecdysozoa</taxon>
        <taxon>Arthropoda</taxon>
        <taxon>Hexapoda</taxon>
        <taxon>Insecta</taxon>
        <taxon>Pterygota</taxon>
        <taxon>Neoptera</taxon>
        <taxon>Endopterygota</taxon>
        <taxon>Diptera</taxon>
        <taxon>Nematocera</taxon>
        <taxon>Culicoidea</taxon>
        <taxon>Culicidae</taxon>
        <taxon>Culicinae</taxon>
        <taxon>Aedini</taxon>
        <taxon>Aedes</taxon>
        <taxon>Stegomyia</taxon>
    </lineage>
</organism>
<evidence type="ECO:0000313" key="3">
    <source>
        <dbReference type="Proteomes" id="UP000069940"/>
    </source>
</evidence>
<evidence type="ECO:0000313" key="2">
    <source>
        <dbReference type="EnsemblMetazoa" id="AALFPA23_024352.P36309"/>
    </source>
</evidence>
<reference evidence="3" key="1">
    <citation type="journal article" date="2015" name="Proc. Natl. Acad. Sci. U.S.A.">
        <title>Genome sequence of the Asian Tiger mosquito, Aedes albopictus, reveals insights into its biology, genetics, and evolution.</title>
        <authorList>
            <person name="Chen X.G."/>
            <person name="Jiang X."/>
            <person name="Gu J."/>
            <person name="Xu M."/>
            <person name="Wu Y."/>
            <person name="Deng Y."/>
            <person name="Zhang C."/>
            <person name="Bonizzoni M."/>
            <person name="Dermauw W."/>
            <person name="Vontas J."/>
            <person name="Armbruster P."/>
            <person name="Huang X."/>
            <person name="Yang Y."/>
            <person name="Zhang H."/>
            <person name="He W."/>
            <person name="Peng H."/>
            <person name="Liu Y."/>
            <person name="Wu K."/>
            <person name="Chen J."/>
            <person name="Lirakis M."/>
            <person name="Topalis P."/>
            <person name="Van Leeuwen T."/>
            <person name="Hall A.B."/>
            <person name="Jiang X."/>
            <person name="Thorpe C."/>
            <person name="Mueller R.L."/>
            <person name="Sun C."/>
            <person name="Waterhouse R.M."/>
            <person name="Yan G."/>
            <person name="Tu Z.J."/>
            <person name="Fang X."/>
            <person name="James A.A."/>
        </authorList>
    </citation>
    <scope>NUCLEOTIDE SEQUENCE [LARGE SCALE GENOMIC DNA]</scope>
    <source>
        <strain evidence="3">Foshan</strain>
    </source>
</reference>
<feature type="region of interest" description="Disordered" evidence="1">
    <location>
        <begin position="1"/>
        <end position="44"/>
    </location>
</feature>
<protein>
    <submittedName>
        <fullName evidence="2">Uncharacterized protein</fullName>
    </submittedName>
</protein>
<feature type="compositionally biased region" description="Polar residues" evidence="1">
    <location>
        <begin position="144"/>
        <end position="162"/>
    </location>
</feature>
<feature type="region of interest" description="Disordered" evidence="1">
    <location>
        <begin position="125"/>
        <end position="162"/>
    </location>
</feature>
<dbReference type="RefSeq" id="XP_062699045.1">
    <property type="nucleotide sequence ID" value="XM_062843061.1"/>
</dbReference>
<evidence type="ECO:0000256" key="1">
    <source>
        <dbReference type="SAM" id="MobiDB-lite"/>
    </source>
</evidence>
<feature type="compositionally biased region" description="Polar residues" evidence="1">
    <location>
        <begin position="1"/>
        <end position="18"/>
    </location>
</feature>
<feature type="region of interest" description="Disordered" evidence="1">
    <location>
        <begin position="311"/>
        <end position="334"/>
    </location>
</feature>
<keyword evidence="3" id="KW-1185">Reference proteome</keyword>
<reference evidence="2" key="2">
    <citation type="submission" date="2025-05" db="UniProtKB">
        <authorList>
            <consortium name="EnsemblMetazoa"/>
        </authorList>
    </citation>
    <scope>IDENTIFICATION</scope>
    <source>
        <strain evidence="2">Foshan</strain>
    </source>
</reference>
<accession>A0ABM2A4F9</accession>
<name>A0ABM2A4F9_AEDAL</name>
<dbReference type="Proteomes" id="UP000069940">
    <property type="component" value="Unassembled WGS sequence"/>
</dbReference>
<sequence>MAECTGTTVSAVESISTHQHNKPVVWSKADPANPDNKKSSHDPSVDRTLIASVERRLNSQTMSNRSCCADTGLLEQIPALTAEHAAVQIFSSKSDKNELVVRSKSSLNDSMPCYLDSSGLALDHRFPRTSGYPPHSSEKRNDTPVKNSSHMDMTNGNSNTSLPCRMNYSGGNLLLTRKPGEVSFFKKNARSKKPSENGSSSKTIARLSKSLPITRPANYSGGNLLFKIPHRSLGLNKRTDMTLALIATGDTCNSNVGEKPQSSCCYTPDVQNESASLSMQHLNDLSFENVLSSTPKRKKVHENISLSNTEFQNAESDVERSKDNIKQSNPSDQPRIIELPCAYDKVFDSDEDEGDNDEDVNDDEILIGDANALTDFTINEYFEKYKNQTIISDDEMDYEENKENEAFGHLGFEELEKDDIRTKKKKTPLWRINKAARERGMEYTKPDGTVVPARRLQDPCRCNYLKCHEKYDHTIREHILRNLLQLTSSGQNQFISNHMSICVTARPTVLNSRRAYTRKYYLPATNGRVRVCKEMFLATLNT</sequence>
<feature type="compositionally biased region" description="Basic and acidic residues" evidence="1">
    <location>
        <begin position="35"/>
        <end position="44"/>
    </location>
</feature>
<proteinExistence type="predicted"/>
<dbReference type="GeneID" id="115267430"/>